<organism evidence="4 5">
    <name type="scientific">Senna tora</name>
    <dbReference type="NCBI Taxonomy" id="362788"/>
    <lineage>
        <taxon>Eukaryota</taxon>
        <taxon>Viridiplantae</taxon>
        <taxon>Streptophyta</taxon>
        <taxon>Embryophyta</taxon>
        <taxon>Tracheophyta</taxon>
        <taxon>Spermatophyta</taxon>
        <taxon>Magnoliopsida</taxon>
        <taxon>eudicotyledons</taxon>
        <taxon>Gunneridae</taxon>
        <taxon>Pentapetalae</taxon>
        <taxon>rosids</taxon>
        <taxon>fabids</taxon>
        <taxon>Fabales</taxon>
        <taxon>Fabaceae</taxon>
        <taxon>Caesalpinioideae</taxon>
        <taxon>Cassia clade</taxon>
        <taxon>Senna</taxon>
    </lineage>
</organism>
<dbReference type="HAMAP" id="MF_01660">
    <property type="entry name" value="MenH"/>
    <property type="match status" value="1"/>
</dbReference>
<evidence type="ECO:0000313" key="4">
    <source>
        <dbReference type="EMBL" id="KAF7808980.1"/>
    </source>
</evidence>
<dbReference type="SUPFAM" id="SSF53474">
    <property type="entry name" value="alpha/beta-Hydrolases"/>
    <property type="match status" value="1"/>
</dbReference>
<dbReference type="NCBIfam" id="TIGR03695">
    <property type="entry name" value="menH_SHCHC"/>
    <property type="match status" value="1"/>
</dbReference>
<dbReference type="EMBL" id="JAAIUW010000011">
    <property type="protein sequence ID" value="KAF7808980.1"/>
    <property type="molecule type" value="Genomic_DNA"/>
</dbReference>
<reference evidence="4" key="1">
    <citation type="submission" date="2020-09" db="EMBL/GenBank/DDBJ databases">
        <title>Genome-Enabled Discovery of Anthraquinone Biosynthesis in Senna tora.</title>
        <authorList>
            <person name="Kang S.-H."/>
            <person name="Pandey R.P."/>
            <person name="Lee C.-M."/>
            <person name="Sim J.-S."/>
            <person name="Jeong J.-T."/>
            <person name="Choi B.-S."/>
            <person name="Jung M."/>
            <person name="Ginzburg D."/>
            <person name="Zhao K."/>
            <person name="Won S.Y."/>
            <person name="Oh T.-J."/>
            <person name="Yu Y."/>
            <person name="Kim N.-H."/>
            <person name="Lee O.R."/>
            <person name="Lee T.-H."/>
            <person name="Bashyal P."/>
            <person name="Kim T.-S."/>
            <person name="Lee W.-H."/>
            <person name="Kawkins C."/>
            <person name="Kim C.-K."/>
            <person name="Kim J.S."/>
            <person name="Ahn B.O."/>
            <person name="Rhee S.Y."/>
            <person name="Sohng J.K."/>
        </authorList>
    </citation>
    <scope>NUCLEOTIDE SEQUENCE</scope>
    <source>
        <tissue evidence="4">Leaf</tissue>
    </source>
</reference>
<dbReference type="AlphaFoldDB" id="A0A834SUI6"/>
<keyword evidence="1" id="KW-0474">Menaquinone biosynthesis</keyword>
<comment type="caution">
    <text evidence="4">The sequence shown here is derived from an EMBL/GenBank/DDBJ whole genome shotgun (WGS) entry which is preliminary data.</text>
</comment>
<evidence type="ECO:0000313" key="5">
    <source>
        <dbReference type="Proteomes" id="UP000634136"/>
    </source>
</evidence>
<feature type="domain" description="AB hydrolase-1" evidence="3">
    <location>
        <begin position="172"/>
        <end position="426"/>
    </location>
</feature>
<sequence>MIMLCYPHMRGSKSPQVIKPSVVGGFENAALIAQWAQQLGKMAVVSAAFESSLSLSAYVQFSCYLDRQNAGTLKALNDKAAPSVAHGLGTYQWLKEDITANPVLIGRNPHSNFVEASVEDAIRLLKDFQVNQNVIYNIITGEQVHRYQLTVELDNVSCFFEVQEIGQKTDDNVLVFLHGFLGTGEDWIPIMKAISGSARCISVDLPGHGKSIIHTVKNASEKLCLSLEMIADLLHKLILHMTPAKVTLVGYSMGARIALYMALRFGYKTKGAVLISGSPGLKDKFARKIRAAKDDSRARSMVSHGLQLFLESWYAGELWTSLRTHPHFSRIIASRLEQHNVQSLAKVLTGLSIGRQPSLWEELKNCRIPLMLIYGEKDTKFKKITEAMINTMCSGLENGHEQEEWNKIHKVFEVPKCGHAAHLENPLSIISALRQFLNSTRL</sequence>
<evidence type="ECO:0000256" key="2">
    <source>
        <dbReference type="ARBA" id="ARBA00023239"/>
    </source>
</evidence>
<evidence type="ECO:0000259" key="3">
    <source>
        <dbReference type="Pfam" id="PF00561"/>
    </source>
</evidence>
<dbReference type="GO" id="GO:0070205">
    <property type="term" value="F:2-succinyl-6-hydroxy-2,4-cyclohexadiene-1-carboxylate synthase activity"/>
    <property type="evidence" value="ECO:0007669"/>
    <property type="project" value="InterPro"/>
</dbReference>
<proteinExistence type="inferred from homology"/>
<dbReference type="Gene3D" id="3.20.20.120">
    <property type="entry name" value="Enolase-like C-terminal domain"/>
    <property type="match status" value="1"/>
</dbReference>
<gene>
    <name evidence="4" type="ORF">G2W53_035723</name>
</gene>
<dbReference type="InterPro" id="IPR029058">
    <property type="entry name" value="AB_hydrolase_fold"/>
</dbReference>
<keyword evidence="2" id="KW-0456">Lyase</keyword>
<evidence type="ECO:0000256" key="1">
    <source>
        <dbReference type="ARBA" id="ARBA00022428"/>
    </source>
</evidence>
<accession>A0A834SUI6</accession>
<dbReference type="Proteomes" id="UP000634136">
    <property type="component" value="Unassembled WGS sequence"/>
</dbReference>
<dbReference type="OrthoDB" id="8119704at2759"/>
<protein>
    <submittedName>
        <fullName evidence="4">Protein PHYLLO, chloroplastic</fullName>
    </submittedName>
</protein>
<dbReference type="Pfam" id="PF00561">
    <property type="entry name" value="Abhydrolase_1"/>
    <property type="match status" value="1"/>
</dbReference>
<name>A0A834SUI6_9FABA</name>
<dbReference type="Gene3D" id="3.40.50.1820">
    <property type="entry name" value="alpha/beta hydrolase"/>
    <property type="match status" value="1"/>
</dbReference>
<dbReference type="GO" id="GO:0009234">
    <property type="term" value="P:menaquinone biosynthetic process"/>
    <property type="evidence" value="ECO:0007669"/>
    <property type="project" value="UniProtKB-KW"/>
</dbReference>
<dbReference type="PANTHER" id="PTHR42916">
    <property type="entry name" value="2-SUCCINYL-5-ENOLPYRUVYL-6-HYDROXY-3-CYCLOHEXENE-1-CARBOXYLATE SYNTHASE"/>
    <property type="match status" value="1"/>
</dbReference>
<keyword evidence="5" id="KW-1185">Reference proteome</keyword>
<dbReference type="SUPFAM" id="SSF51604">
    <property type="entry name" value="Enolase C-terminal domain-like"/>
    <property type="match status" value="1"/>
</dbReference>
<dbReference type="PANTHER" id="PTHR42916:SF1">
    <property type="entry name" value="PROTEIN PHYLLO, CHLOROPLASTIC"/>
    <property type="match status" value="1"/>
</dbReference>
<dbReference type="InterPro" id="IPR036849">
    <property type="entry name" value="Enolase-like_C_sf"/>
</dbReference>
<dbReference type="InterPro" id="IPR000073">
    <property type="entry name" value="AB_hydrolase_1"/>
</dbReference>
<dbReference type="InterPro" id="IPR022485">
    <property type="entry name" value="SHCHC_synthase_MenH"/>
</dbReference>